<feature type="transmembrane region" description="Helical" evidence="13">
    <location>
        <begin position="640"/>
        <end position="658"/>
    </location>
</feature>
<evidence type="ECO:0000256" key="13">
    <source>
        <dbReference type="SAM" id="Phobius"/>
    </source>
</evidence>
<evidence type="ECO:0000256" key="5">
    <source>
        <dbReference type="ARBA" id="ARBA00022735"/>
    </source>
</evidence>
<evidence type="ECO:0000256" key="10">
    <source>
        <dbReference type="ARBA" id="ARBA00055355"/>
    </source>
</evidence>
<keyword evidence="2" id="KW-0813">Transport</keyword>
<evidence type="ECO:0000313" key="17">
    <source>
        <dbReference type="Proteomes" id="UP000886602"/>
    </source>
</evidence>
<comment type="similarity">
    <text evidence="11">Belongs to the ABC transporter superfamily. Cyclolysin exporter (TC 3.A.1.109.2) family.</text>
</comment>
<keyword evidence="5" id="KW-0204">Cytolysis</keyword>
<dbReference type="Gene3D" id="1.20.1560.10">
    <property type="entry name" value="ABC transporter type 1, transmembrane domain"/>
    <property type="match status" value="1"/>
</dbReference>
<dbReference type="InterPro" id="IPR011527">
    <property type="entry name" value="ABC1_TM_dom"/>
</dbReference>
<evidence type="ECO:0000256" key="11">
    <source>
        <dbReference type="ARBA" id="ARBA00061173"/>
    </source>
</evidence>
<dbReference type="InterPro" id="IPR003439">
    <property type="entry name" value="ABC_transporter-like_ATP-bd"/>
</dbReference>
<dbReference type="PROSITE" id="PS50893">
    <property type="entry name" value="ABC_TRANSPORTER_2"/>
    <property type="match status" value="1"/>
</dbReference>
<evidence type="ECO:0000256" key="12">
    <source>
        <dbReference type="ARBA" id="ARBA00072252"/>
    </source>
</evidence>
<protein>
    <recommendedName>
        <fullName evidence="12">Cyclolysin secretion/processing ATP-binding protein CyaB</fullName>
    </recommendedName>
</protein>
<sequence>MTRDSNWTSWLAAQESMAVPAAEFFREGSPRAALVIEGAVDLFLTEIKQTGSAQALRAVYRINAGNFLVWSELPEQLAAYQVRFVALPGTRLLPLDSLMAGAPLPPADELEVSVAEWIGGLVRAGRSGLVPSQYLEPDPTEPFPLGNAEVCAVASAMRWVEIIEGQVTLMGNEDLLFPAGSVVCMHADAWIAGCAEARLQVLDFRQLIIDRLLLPTLAIMQTVLLQAFIVKLGTDDVADAQRLQARREEMGRQMEGGLRRLAGLLDPGLPETTWQGGIDPVLSACRIVGAPLDISFPDLPSNALHLPADERLAVLADMARVQKRRVALRGHWWAEDAGPMVGFTMESGEPVALMPDRAGGYSAVSPHTGEQQKVDSVLATTLAHFAYSFFRSLPAKPIAIIDLVRLGLSGRRRELGMVLSMAMLLGILGTLAPLAMGYLFDHVIPEANRNQLLQMVMALLGAAVAALLFSLFRSEVLLRLETSTESALQAAIWDRVLKLHVRFFRNYSAGDLEQRINAVNLIYQHLSGTTISGLLGGLFSFLNLALLFYLSPMLALVALGLVLVAIAGNGILAYLILRKERQNVALQGKLSSRVLDYLNGIAKLRVAAAEGRAFARWAETFAQEKSLHIDAQILRNAADVFVSTFSVMASAVIFYLVAQPFAGGNSAITLLSTGTFVAFTGTFANFFLQFIGFSNTLLSLLHLLPQLERAKPILEAQPEADPVRTRVHELRGHISASNLVFRYRQDGPPILDSVSFSAREGEFLAVVGPSGSGKSTLMRLLLGFERAESGSIYFDGKDLEDLDLQSLRKHMGVVLQSGQLMPGDIYTNIVGALNLTVDDAWVAARLCGLDADIEAMPMGMHTMLAEGASTLSGGQKQRIMIARAIVRRPRVLLFDEATSALDNRTQALVSHSVERLKATRIVIAHRLSTIINADRILVMDRGRIVQAGTYSELMEQPGLFRELAERQLA</sequence>
<dbReference type="PROSITE" id="PS50929">
    <property type="entry name" value="ABC_TM1F"/>
    <property type="match status" value="1"/>
</dbReference>
<dbReference type="GO" id="GO:0016887">
    <property type="term" value="F:ATP hydrolysis activity"/>
    <property type="evidence" value="ECO:0007669"/>
    <property type="project" value="InterPro"/>
</dbReference>
<dbReference type="GO" id="GO:0005886">
    <property type="term" value="C:plasma membrane"/>
    <property type="evidence" value="ECO:0007669"/>
    <property type="project" value="UniProtKB-SubCell"/>
</dbReference>
<reference evidence="16" key="1">
    <citation type="submission" date="2020-10" db="EMBL/GenBank/DDBJ databases">
        <title>Connecting structure to function with the recovery of over 1000 high-quality activated sludge metagenome-assembled genomes encoding full-length rRNA genes using long-read sequencing.</title>
        <authorList>
            <person name="Singleton C.M."/>
            <person name="Petriglieri F."/>
            <person name="Kristensen J.M."/>
            <person name="Kirkegaard R.H."/>
            <person name="Michaelsen T.Y."/>
            <person name="Andersen M.H."/>
            <person name="Karst S.M."/>
            <person name="Dueholm M.S."/>
            <person name="Nielsen P.H."/>
            <person name="Albertsen M."/>
        </authorList>
    </citation>
    <scope>NUCLEOTIDE SEQUENCE</scope>
    <source>
        <strain evidence="16">EsbW_18-Q3-R4-48_MAXAC.044</strain>
    </source>
</reference>
<dbReference type="Gene3D" id="3.40.50.300">
    <property type="entry name" value="P-loop containing nucleotide triphosphate hydrolases"/>
    <property type="match status" value="1"/>
</dbReference>
<dbReference type="PROSITE" id="PS00211">
    <property type="entry name" value="ABC_TRANSPORTER_1"/>
    <property type="match status" value="1"/>
</dbReference>
<proteinExistence type="inferred from homology"/>
<dbReference type="FunFam" id="3.40.50.300:FF:000299">
    <property type="entry name" value="ABC transporter ATP-binding protein/permease"/>
    <property type="match status" value="1"/>
</dbReference>
<comment type="subcellular location">
    <subcellularLocation>
        <location evidence="1">Cell membrane</location>
        <topology evidence="1">Multi-pass membrane protein</topology>
    </subcellularLocation>
</comment>
<dbReference type="Pfam" id="PF00005">
    <property type="entry name" value="ABC_tran"/>
    <property type="match status" value="1"/>
</dbReference>
<feature type="transmembrane region" description="Helical" evidence="13">
    <location>
        <begin position="415"/>
        <end position="440"/>
    </location>
</feature>
<keyword evidence="6" id="KW-0547">Nucleotide-binding</keyword>
<evidence type="ECO:0000256" key="7">
    <source>
        <dbReference type="ARBA" id="ARBA00022840"/>
    </source>
</evidence>
<comment type="function">
    <text evidence="10">Involved in the export of calmodulin-sensitive adenylate cyclase-hemolysin (cyclolysin).</text>
</comment>
<accession>A0A9D7F7F6</accession>
<dbReference type="InterPro" id="IPR003593">
    <property type="entry name" value="AAA+_ATPase"/>
</dbReference>
<dbReference type="InterPro" id="IPR027417">
    <property type="entry name" value="P-loop_NTPase"/>
</dbReference>
<dbReference type="NCBIfam" id="TIGR03797">
    <property type="entry name" value="NHLM_micro_ABC2"/>
    <property type="match status" value="1"/>
</dbReference>
<dbReference type="AlphaFoldDB" id="A0A9D7F7F6"/>
<dbReference type="GO" id="GO:0031640">
    <property type="term" value="P:killing of cells of another organism"/>
    <property type="evidence" value="ECO:0007669"/>
    <property type="project" value="UniProtKB-KW"/>
</dbReference>
<dbReference type="InterPro" id="IPR017871">
    <property type="entry name" value="ABC_transporter-like_CS"/>
</dbReference>
<evidence type="ECO:0000256" key="1">
    <source>
        <dbReference type="ARBA" id="ARBA00004651"/>
    </source>
</evidence>
<feature type="transmembrane region" description="Helical" evidence="13">
    <location>
        <begin position="556"/>
        <end position="577"/>
    </location>
</feature>
<dbReference type="Pfam" id="PF00664">
    <property type="entry name" value="ABC_membrane"/>
    <property type="match status" value="1"/>
</dbReference>
<keyword evidence="9 13" id="KW-0472">Membrane</keyword>
<dbReference type="SUPFAM" id="SSF90123">
    <property type="entry name" value="ABC transporter transmembrane region"/>
    <property type="match status" value="1"/>
</dbReference>
<keyword evidence="4 13" id="KW-0812">Transmembrane</keyword>
<organism evidence="16 17">
    <name type="scientific">Candidatus Propionivibrio dominans</name>
    <dbReference type="NCBI Taxonomy" id="2954373"/>
    <lineage>
        <taxon>Bacteria</taxon>
        <taxon>Pseudomonadati</taxon>
        <taxon>Pseudomonadota</taxon>
        <taxon>Betaproteobacteria</taxon>
        <taxon>Rhodocyclales</taxon>
        <taxon>Rhodocyclaceae</taxon>
        <taxon>Propionivibrio</taxon>
    </lineage>
</organism>
<evidence type="ECO:0000313" key="16">
    <source>
        <dbReference type="EMBL" id="MBK7423504.1"/>
    </source>
</evidence>
<dbReference type="GO" id="GO:0034040">
    <property type="term" value="F:ATPase-coupled lipid transmembrane transporter activity"/>
    <property type="evidence" value="ECO:0007669"/>
    <property type="project" value="TreeGrafter"/>
</dbReference>
<evidence type="ECO:0000259" key="15">
    <source>
        <dbReference type="PROSITE" id="PS50929"/>
    </source>
</evidence>
<evidence type="ECO:0000256" key="3">
    <source>
        <dbReference type="ARBA" id="ARBA00022475"/>
    </source>
</evidence>
<dbReference type="GO" id="GO:0140359">
    <property type="term" value="F:ABC-type transporter activity"/>
    <property type="evidence" value="ECO:0007669"/>
    <property type="project" value="InterPro"/>
</dbReference>
<dbReference type="InterPro" id="IPR036640">
    <property type="entry name" value="ABC1_TM_sf"/>
</dbReference>
<dbReference type="Proteomes" id="UP000886602">
    <property type="component" value="Unassembled WGS sequence"/>
</dbReference>
<evidence type="ECO:0000256" key="2">
    <source>
        <dbReference type="ARBA" id="ARBA00022448"/>
    </source>
</evidence>
<feature type="transmembrane region" description="Helical" evidence="13">
    <location>
        <begin position="531"/>
        <end position="550"/>
    </location>
</feature>
<dbReference type="PANTHER" id="PTHR24221">
    <property type="entry name" value="ATP-BINDING CASSETTE SUB-FAMILY B"/>
    <property type="match status" value="1"/>
</dbReference>
<keyword evidence="7" id="KW-0067">ATP-binding</keyword>
<evidence type="ECO:0000256" key="8">
    <source>
        <dbReference type="ARBA" id="ARBA00022989"/>
    </source>
</evidence>
<dbReference type="SMART" id="SM00382">
    <property type="entry name" value="AAA"/>
    <property type="match status" value="1"/>
</dbReference>
<comment type="caution">
    <text evidence="16">The sequence shown here is derived from an EMBL/GenBank/DDBJ whole genome shotgun (WGS) entry which is preliminary data.</text>
</comment>
<keyword evidence="5" id="KW-0354">Hemolysis</keyword>
<dbReference type="SUPFAM" id="SSF52540">
    <property type="entry name" value="P-loop containing nucleoside triphosphate hydrolases"/>
    <property type="match status" value="1"/>
</dbReference>
<keyword evidence="8 13" id="KW-1133">Transmembrane helix</keyword>
<evidence type="ECO:0000259" key="14">
    <source>
        <dbReference type="PROSITE" id="PS50893"/>
    </source>
</evidence>
<dbReference type="GO" id="GO:0005524">
    <property type="term" value="F:ATP binding"/>
    <property type="evidence" value="ECO:0007669"/>
    <property type="project" value="UniProtKB-KW"/>
</dbReference>
<feature type="domain" description="ABC transporter" evidence="14">
    <location>
        <begin position="734"/>
        <end position="966"/>
    </location>
</feature>
<dbReference type="InterPro" id="IPR039421">
    <property type="entry name" value="Type_1_exporter"/>
</dbReference>
<dbReference type="PANTHER" id="PTHR24221:SF654">
    <property type="entry name" value="ATP-BINDING CASSETTE SUB-FAMILY B MEMBER 6"/>
    <property type="match status" value="1"/>
</dbReference>
<evidence type="ECO:0000256" key="6">
    <source>
        <dbReference type="ARBA" id="ARBA00022741"/>
    </source>
</evidence>
<evidence type="ECO:0000256" key="4">
    <source>
        <dbReference type="ARBA" id="ARBA00022692"/>
    </source>
</evidence>
<name>A0A9D7F7F6_9RHOO</name>
<gene>
    <name evidence="16" type="ORF">IPJ48_10605</name>
</gene>
<feature type="domain" description="ABC transmembrane type-1" evidence="15">
    <location>
        <begin position="418"/>
        <end position="702"/>
    </location>
</feature>
<dbReference type="InterPro" id="IPR022515">
    <property type="entry name" value="NHPM_micro_ABC2"/>
</dbReference>
<dbReference type="EMBL" id="JADJNC010000015">
    <property type="protein sequence ID" value="MBK7423504.1"/>
    <property type="molecule type" value="Genomic_DNA"/>
</dbReference>
<evidence type="ECO:0000256" key="9">
    <source>
        <dbReference type="ARBA" id="ARBA00023136"/>
    </source>
</evidence>
<keyword evidence="3" id="KW-1003">Cell membrane</keyword>
<feature type="transmembrane region" description="Helical" evidence="13">
    <location>
        <begin position="452"/>
        <end position="472"/>
    </location>
</feature>